<evidence type="ECO:0000256" key="2">
    <source>
        <dbReference type="ARBA" id="ARBA00006534"/>
    </source>
</evidence>
<dbReference type="PANTHER" id="PTHR20842:SF0">
    <property type="entry name" value="ALPHA-ASPARTYL DIPEPTIDASE"/>
    <property type="match status" value="1"/>
</dbReference>
<dbReference type="InterPro" id="IPR005320">
    <property type="entry name" value="Peptidase_S51"/>
</dbReference>
<keyword evidence="5 11" id="KW-0378">Hydrolase</keyword>
<evidence type="ECO:0000256" key="5">
    <source>
        <dbReference type="ARBA" id="ARBA00022801"/>
    </source>
</evidence>
<evidence type="ECO:0000256" key="4">
    <source>
        <dbReference type="ARBA" id="ARBA00022670"/>
    </source>
</evidence>
<dbReference type="GO" id="GO:0016805">
    <property type="term" value="F:dipeptidase activity"/>
    <property type="evidence" value="ECO:0007669"/>
    <property type="project" value="UniProtKB-KW"/>
</dbReference>
<comment type="similarity">
    <text evidence="2">Belongs to the peptidase S51 family.</text>
</comment>
<dbReference type="FunFam" id="3.40.50.880:FF:000007">
    <property type="entry name" value="Peptidase E"/>
    <property type="match status" value="1"/>
</dbReference>
<keyword evidence="7 11" id="KW-0224">Dipeptidase</keyword>
<evidence type="ECO:0000256" key="3">
    <source>
        <dbReference type="ARBA" id="ARBA00022490"/>
    </source>
</evidence>
<accession>A0A399D584</accession>
<evidence type="ECO:0000256" key="9">
    <source>
        <dbReference type="ARBA" id="ARBA00066675"/>
    </source>
</evidence>
<proteinExistence type="inferred from homology"/>
<dbReference type="RefSeq" id="WP_119348945.1">
    <property type="nucleotide sequence ID" value="NZ_QWET01000003.1"/>
</dbReference>
<comment type="catalytic activity">
    <reaction evidence="8">
        <text>Dipeptidase E catalyzes the hydrolysis of dipeptides Asp-|-Xaa. It does not act on peptides with N-terminal Glu, Asn or Gln, nor does it cleave isoaspartyl peptides.</text>
        <dbReference type="EC" id="3.4.13.21"/>
    </reaction>
</comment>
<dbReference type="EMBL" id="QWET01000003">
    <property type="protein sequence ID" value="RIH66358.1"/>
    <property type="molecule type" value="Genomic_DNA"/>
</dbReference>
<dbReference type="GO" id="GO:0005737">
    <property type="term" value="C:cytoplasm"/>
    <property type="evidence" value="ECO:0007669"/>
    <property type="project" value="UniProtKB-SubCell"/>
</dbReference>
<evidence type="ECO:0000256" key="1">
    <source>
        <dbReference type="ARBA" id="ARBA00004496"/>
    </source>
</evidence>
<dbReference type="Gene3D" id="3.40.50.880">
    <property type="match status" value="1"/>
</dbReference>
<evidence type="ECO:0000256" key="10">
    <source>
        <dbReference type="ARBA" id="ARBA00075877"/>
    </source>
</evidence>
<dbReference type="Pfam" id="PF03575">
    <property type="entry name" value="Peptidase_S51"/>
    <property type="match status" value="1"/>
</dbReference>
<dbReference type="EC" id="3.4.13.21" evidence="9"/>
<reference evidence="11 12" key="1">
    <citation type="journal article" date="2015" name="Int. J. Syst. Evol. Microbiol.">
        <title>Mariniphaga sediminis sp. nov., isolated from coastal sediment.</title>
        <authorList>
            <person name="Wang F.Q."/>
            <person name="Shen Q.Y."/>
            <person name="Chen G.J."/>
            <person name="Du Z.J."/>
        </authorList>
    </citation>
    <scope>NUCLEOTIDE SEQUENCE [LARGE SCALE GENOMIC DNA]</scope>
    <source>
        <strain evidence="11 12">SY21</strain>
    </source>
</reference>
<dbReference type="Proteomes" id="UP000266441">
    <property type="component" value="Unassembled WGS sequence"/>
</dbReference>
<evidence type="ECO:0000313" key="12">
    <source>
        <dbReference type="Proteomes" id="UP000266441"/>
    </source>
</evidence>
<keyword evidence="6" id="KW-0720">Serine protease</keyword>
<dbReference type="OrthoDB" id="3373764at2"/>
<name>A0A399D584_9BACT</name>
<evidence type="ECO:0000313" key="11">
    <source>
        <dbReference type="EMBL" id="RIH66358.1"/>
    </source>
</evidence>
<dbReference type="PANTHER" id="PTHR20842">
    <property type="entry name" value="PROTEASE S51 ALPHA-ASPARTYL DIPEPTIDASE"/>
    <property type="match status" value="1"/>
</dbReference>
<evidence type="ECO:0000256" key="7">
    <source>
        <dbReference type="ARBA" id="ARBA00022997"/>
    </source>
</evidence>
<evidence type="ECO:0000256" key="8">
    <source>
        <dbReference type="ARBA" id="ARBA00050239"/>
    </source>
</evidence>
<dbReference type="SUPFAM" id="SSF52317">
    <property type="entry name" value="Class I glutamine amidotransferase-like"/>
    <property type="match status" value="1"/>
</dbReference>
<keyword evidence="4" id="KW-0645">Protease</keyword>
<dbReference type="NCBIfam" id="NF003642">
    <property type="entry name" value="PRK05282.1"/>
    <property type="match status" value="1"/>
</dbReference>
<evidence type="ECO:0000256" key="6">
    <source>
        <dbReference type="ARBA" id="ARBA00022825"/>
    </source>
</evidence>
<comment type="subcellular location">
    <subcellularLocation>
        <location evidence="1">Cytoplasm</location>
    </subcellularLocation>
</comment>
<dbReference type="InterPro" id="IPR029062">
    <property type="entry name" value="Class_I_gatase-like"/>
</dbReference>
<comment type="caution">
    <text evidence="11">The sequence shown here is derived from an EMBL/GenBank/DDBJ whole genome shotgun (WGS) entry which is preliminary data.</text>
</comment>
<keyword evidence="12" id="KW-1185">Reference proteome</keyword>
<dbReference type="AlphaFoldDB" id="A0A399D584"/>
<sequence>MKLLLISNSTMSGEPYLDYPKYEIQKFLGEKPVTAVFIPYAAVTFSFDAYCEKVEERFAEVGHHIKGIHTFADPVKAIEDAEAIVVGGGNTWQLVRMLHDRKLMNPIREKTFVGTPYIGWSAGANIACPTLRTTNDMPIIDPRGFECIGLVPFQINPHYLDANAVGHAGETREQRIEEFIELNHEVYVAGLREGTILKLENERLELIGDRMCRIFKHGEKPVELSSADDFSFLMENGFVP</sequence>
<keyword evidence="3" id="KW-0963">Cytoplasm</keyword>
<gene>
    <name evidence="11" type="primary">pepE</name>
    <name evidence="11" type="ORF">D1164_05480</name>
</gene>
<organism evidence="11 12">
    <name type="scientific">Mariniphaga sediminis</name>
    <dbReference type="NCBI Taxonomy" id="1628158"/>
    <lineage>
        <taxon>Bacteria</taxon>
        <taxon>Pseudomonadati</taxon>
        <taxon>Bacteroidota</taxon>
        <taxon>Bacteroidia</taxon>
        <taxon>Marinilabiliales</taxon>
        <taxon>Prolixibacteraceae</taxon>
        <taxon>Mariniphaga</taxon>
    </lineage>
</organism>
<dbReference type="GO" id="GO:0008236">
    <property type="term" value="F:serine-type peptidase activity"/>
    <property type="evidence" value="ECO:0007669"/>
    <property type="project" value="UniProtKB-KW"/>
</dbReference>
<dbReference type="CDD" id="cd03146">
    <property type="entry name" value="GAT1_Peptidase_E"/>
    <property type="match status" value="1"/>
</dbReference>
<dbReference type="GO" id="GO:0006508">
    <property type="term" value="P:proteolysis"/>
    <property type="evidence" value="ECO:0007669"/>
    <property type="project" value="UniProtKB-KW"/>
</dbReference>
<protein>
    <recommendedName>
        <fullName evidence="9">dipeptidase E</fullName>
        <ecNumber evidence="9">3.4.13.21</ecNumber>
    </recommendedName>
    <alternativeName>
        <fullName evidence="10">Asp-specific dipeptidase</fullName>
    </alternativeName>
</protein>